<keyword evidence="1" id="KW-0652">Protein synthesis inhibitor</keyword>
<dbReference type="GO" id="GO:0006952">
    <property type="term" value="P:defense response"/>
    <property type="evidence" value="ECO:0007669"/>
    <property type="project" value="UniProtKB-KW"/>
</dbReference>
<evidence type="ECO:0000256" key="1">
    <source>
        <dbReference type="RuleBase" id="RU004915"/>
    </source>
</evidence>
<comment type="similarity">
    <text evidence="1">Belongs to the ribosome-inactivating protein family.</text>
</comment>
<feature type="chain" id="PRO_5002649542" description="rRNA N-glycosylase" evidence="2">
    <location>
        <begin position="24"/>
        <end position="318"/>
    </location>
</feature>
<feature type="signal peptide" evidence="2">
    <location>
        <begin position="1"/>
        <end position="23"/>
    </location>
</feature>
<proteinExistence type="inferred from homology"/>
<keyword evidence="1" id="KW-0378">Hydrolase</keyword>
<dbReference type="EC" id="3.2.2.22" evidence="1"/>
<dbReference type="GO" id="GO:0090729">
    <property type="term" value="F:toxin activity"/>
    <property type="evidence" value="ECO:0007669"/>
    <property type="project" value="UniProtKB-KW"/>
</dbReference>
<keyword evidence="4" id="KW-1185">Reference proteome</keyword>
<dbReference type="Pfam" id="PF00161">
    <property type="entry name" value="RIP"/>
    <property type="match status" value="1"/>
</dbReference>
<dbReference type="EMBL" id="CM000128">
    <property type="protein sequence ID" value="EAY91107.1"/>
    <property type="molecule type" value="Genomic_DNA"/>
</dbReference>
<name>A2XJU7_ORYSI</name>
<accession>A2XJU7</accession>
<dbReference type="InterPro" id="IPR036041">
    <property type="entry name" value="Ribosome-inact_prot_sf"/>
</dbReference>
<gene>
    <name evidence="3" type="ORF">OsI_12715</name>
</gene>
<comment type="catalytic activity">
    <reaction evidence="1">
        <text>Endohydrolysis of the N-glycosidic bond at one specific adenosine on the 28S rRNA.</text>
        <dbReference type="EC" id="3.2.2.22"/>
    </reaction>
</comment>
<dbReference type="AlphaFoldDB" id="A2XJU7"/>
<organism evidence="3 4">
    <name type="scientific">Oryza sativa subsp. indica</name>
    <name type="common">Rice</name>
    <dbReference type="NCBI Taxonomy" id="39946"/>
    <lineage>
        <taxon>Eukaryota</taxon>
        <taxon>Viridiplantae</taxon>
        <taxon>Streptophyta</taxon>
        <taxon>Embryophyta</taxon>
        <taxon>Tracheophyta</taxon>
        <taxon>Spermatophyta</taxon>
        <taxon>Magnoliopsida</taxon>
        <taxon>Liliopsida</taxon>
        <taxon>Poales</taxon>
        <taxon>Poaceae</taxon>
        <taxon>BOP clade</taxon>
        <taxon>Oryzoideae</taxon>
        <taxon>Oryzeae</taxon>
        <taxon>Oryzinae</taxon>
        <taxon>Oryza</taxon>
        <taxon>Oryza sativa</taxon>
    </lineage>
</organism>
<dbReference type="HOGENOM" id="CLU_077252_0_0_1"/>
<dbReference type="SUPFAM" id="SSF56371">
    <property type="entry name" value="Ribosome inactivating proteins (RIP)"/>
    <property type="match status" value="1"/>
</dbReference>
<dbReference type="InterPro" id="IPR016138">
    <property type="entry name" value="Ribosome_inactivat_prot_sub1"/>
</dbReference>
<keyword evidence="1" id="KW-0611">Plant defense</keyword>
<evidence type="ECO:0000313" key="4">
    <source>
        <dbReference type="Proteomes" id="UP000007015"/>
    </source>
</evidence>
<dbReference type="GO" id="GO:0017148">
    <property type="term" value="P:negative regulation of translation"/>
    <property type="evidence" value="ECO:0007669"/>
    <property type="project" value="UniProtKB-KW"/>
</dbReference>
<dbReference type="Proteomes" id="UP000007015">
    <property type="component" value="Chromosome 3"/>
</dbReference>
<evidence type="ECO:0000256" key="2">
    <source>
        <dbReference type="SAM" id="SignalP"/>
    </source>
</evidence>
<reference evidence="3 4" key="1">
    <citation type="journal article" date="2005" name="PLoS Biol.">
        <title>The genomes of Oryza sativa: a history of duplications.</title>
        <authorList>
            <person name="Yu J."/>
            <person name="Wang J."/>
            <person name="Lin W."/>
            <person name="Li S."/>
            <person name="Li H."/>
            <person name="Zhou J."/>
            <person name="Ni P."/>
            <person name="Dong W."/>
            <person name="Hu S."/>
            <person name="Zeng C."/>
            <person name="Zhang J."/>
            <person name="Zhang Y."/>
            <person name="Li R."/>
            <person name="Xu Z."/>
            <person name="Li S."/>
            <person name="Li X."/>
            <person name="Zheng H."/>
            <person name="Cong L."/>
            <person name="Lin L."/>
            <person name="Yin J."/>
            <person name="Geng J."/>
            <person name="Li G."/>
            <person name="Shi J."/>
            <person name="Liu J."/>
            <person name="Lv H."/>
            <person name="Li J."/>
            <person name="Wang J."/>
            <person name="Deng Y."/>
            <person name="Ran L."/>
            <person name="Shi X."/>
            <person name="Wang X."/>
            <person name="Wu Q."/>
            <person name="Li C."/>
            <person name="Ren X."/>
            <person name="Wang J."/>
            <person name="Wang X."/>
            <person name="Li D."/>
            <person name="Liu D."/>
            <person name="Zhang X."/>
            <person name="Ji Z."/>
            <person name="Zhao W."/>
            <person name="Sun Y."/>
            <person name="Zhang Z."/>
            <person name="Bao J."/>
            <person name="Han Y."/>
            <person name="Dong L."/>
            <person name="Ji J."/>
            <person name="Chen P."/>
            <person name="Wu S."/>
            <person name="Liu J."/>
            <person name="Xiao Y."/>
            <person name="Bu D."/>
            <person name="Tan J."/>
            <person name="Yang L."/>
            <person name="Ye C."/>
            <person name="Zhang J."/>
            <person name="Xu J."/>
            <person name="Zhou Y."/>
            <person name="Yu Y."/>
            <person name="Zhang B."/>
            <person name="Zhuang S."/>
            <person name="Wei H."/>
            <person name="Liu B."/>
            <person name="Lei M."/>
            <person name="Yu H."/>
            <person name="Li Y."/>
            <person name="Xu H."/>
            <person name="Wei S."/>
            <person name="He X."/>
            <person name="Fang L."/>
            <person name="Zhang Z."/>
            <person name="Zhang Y."/>
            <person name="Huang X."/>
            <person name="Su Z."/>
            <person name="Tong W."/>
            <person name="Li J."/>
            <person name="Tong Z."/>
            <person name="Li S."/>
            <person name="Ye J."/>
            <person name="Wang L."/>
            <person name="Fang L."/>
            <person name="Lei T."/>
            <person name="Chen C."/>
            <person name="Chen H."/>
            <person name="Xu Z."/>
            <person name="Li H."/>
            <person name="Huang H."/>
            <person name="Zhang F."/>
            <person name="Xu H."/>
            <person name="Li N."/>
            <person name="Zhao C."/>
            <person name="Li S."/>
            <person name="Dong L."/>
            <person name="Huang Y."/>
            <person name="Li L."/>
            <person name="Xi Y."/>
            <person name="Qi Q."/>
            <person name="Li W."/>
            <person name="Zhang B."/>
            <person name="Hu W."/>
            <person name="Zhang Y."/>
            <person name="Tian X."/>
            <person name="Jiao Y."/>
            <person name="Liang X."/>
            <person name="Jin J."/>
            <person name="Gao L."/>
            <person name="Zheng W."/>
            <person name="Hao B."/>
            <person name="Liu S."/>
            <person name="Wang W."/>
            <person name="Yuan L."/>
            <person name="Cao M."/>
            <person name="McDermott J."/>
            <person name="Samudrala R."/>
            <person name="Wang J."/>
            <person name="Wong G.K."/>
            <person name="Yang H."/>
        </authorList>
    </citation>
    <scope>NUCLEOTIDE SEQUENCE [LARGE SCALE GENOMIC DNA]</scope>
    <source>
        <strain evidence="4">cv. 93-11</strain>
    </source>
</reference>
<protein>
    <recommendedName>
        <fullName evidence="1">rRNA N-glycosylase</fullName>
        <ecNumber evidence="1">3.2.2.22</ecNumber>
    </recommendedName>
</protein>
<dbReference type="Gramene" id="BGIOSGA013179-TA">
    <property type="protein sequence ID" value="BGIOSGA013179-PA"/>
    <property type="gene ID" value="BGIOSGA013179"/>
</dbReference>
<dbReference type="Gene3D" id="3.40.420.10">
    <property type="entry name" value="Ricin (A subunit), domain 1"/>
    <property type="match status" value="1"/>
</dbReference>
<keyword evidence="1" id="KW-0800">Toxin</keyword>
<dbReference type="PANTHER" id="PTHR33453:SF45">
    <property type="entry name" value="RRNA N-GLYCOSYLASE"/>
    <property type="match status" value="1"/>
</dbReference>
<sequence>MAHTNMVMVTMVVLLFLVTPVRSSLMDKELFPRNWRRPPMKFLRSEFSTETFEAILQRHTSTISLSSSSLDIDYTKILRIQTGYYEQPASWKMSHLIGRGEDEIMVAIRDDNLYVAGFADQTGQWHAFPRFVNLIPGSIPLPIEDDYVSLLGVGGHTNIPRLTLGRESMLDAIHTLSNYQPSIDNKVLGKALATVVVTLTETVRLRNIREWVRQGWSKGTRLPDKVAEEVVHWRRLTCAVLISHKNNGQWWGSKEADELYWSLGVRRRDEAFDRLCIMIWPRGSCTEEVLDDQHIAKIELDMARRARRWPTRKTGMGS</sequence>
<evidence type="ECO:0000313" key="3">
    <source>
        <dbReference type="EMBL" id="EAY91107.1"/>
    </source>
</evidence>
<dbReference type="OMA" id="QANLECT"/>
<keyword evidence="2" id="KW-0732">Signal</keyword>
<dbReference type="PANTHER" id="PTHR33453">
    <property type="match status" value="1"/>
</dbReference>
<dbReference type="InterPro" id="IPR001574">
    <property type="entry name" value="Ribosome_inactivat_prot"/>
</dbReference>
<dbReference type="GO" id="GO:0030598">
    <property type="term" value="F:rRNA N-glycosylase activity"/>
    <property type="evidence" value="ECO:0007669"/>
    <property type="project" value="UniProtKB-EC"/>
</dbReference>